<dbReference type="InterPro" id="IPR024932">
    <property type="entry name" value="ApbE"/>
</dbReference>
<evidence type="ECO:0000256" key="4">
    <source>
        <dbReference type="ARBA" id="ARBA00022679"/>
    </source>
</evidence>
<protein>
    <recommendedName>
        <fullName evidence="2 10">FAD:protein FMN transferase</fullName>
        <ecNumber evidence="1 10">2.7.1.180</ecNumber>
    </recommendedName>
    <alternativeName>
        <fullName evidence="8 10">Flavin transferase</fullName>
    </alternativeName>
</protein>
<evidence type="ECO:0000256" key="2">
    <source>
        <dbReference type="ARBA" id="ARBA00016337"/>
    </source>
</evidence>
<evidence type="ECO:0000256" key="9">
    <source>
        <dbReference type="ARBA" id="ARBA00048540"/>
    </source>
</evidence>
<feature type="binding site" evidence="11">
    <location>
        <position position="311"/>
    </location>
    <ligand>
        <name>Mg(2+)</name>
        <dbReference type="ChEBI" id="CHEBI:18420"/>
    </ligand>
</feature>
<name>A0A919Y8Z8_9BACL</name>
<evidence type="ECO:0000256" key="3">
    <source>
        <dbReference type="ARBA" id="ARBA00022630"/>
    </source>
</evidence>
<reference evidence="12 13" key="1">
    <citation type="submission" date="2021-03" db="EMBL/GenBank/DDBJ databases">
        <title>Antimicrobial resistance genes in bacteria isolated from Japanese honey, and their potential for conferring macrolide and lincosamide resistance in the American foulbrood pathogen Paenibacillus larvae.</title>
        <authorList>
            <person name="Okamoto M."/>
            <person name="Kumagai M."/>
            <person name="Kanamori H."/>
            <person name="Takamatsu D."/>
        </authorList>
    </citation>
    <scope>NUCLEOTIDE SEQUENCE [LARGE SCALE GENOMIC DNA]</scope>
    <source>
        <strain evidence="12 13">J34TS1</strain>
    </source>
</reference>
<dbReference type="GO" id="GO:0016740">
    <property type="term" value="F:transferase activity"/>
    <property type="evidence" value="ECO:0007669"/>
    <property type="project" value="UniProtKB-UniRule"/>
</dbReference>
<proteinExistence type="inferred from homology"/>
<dbReference type="Pfam" id="PF02424">
    <property type="entry name" value="ApbE"/>
    <property type="match status" value="1"/>
</dbReference>
<feature type="binding site" evidence="11">
    <location>
        <position position="192"/>
    </location>
    <ligand>
        <name>Mg(2+)</name>
        <dbReference type="ChEBI" id="CHEBI:18420"/>
    </ligand>
</feature>
<dbReference type="GO" id="GO:0046872">
    <property type="term" value="F:metal ion binding"/>
    <property type="evidence" value="ECO:0007669"/>
    <property type="project" value="UniProtKB-UniRule"/>
</dbReference>
<evidence type="ECO:0000256" key="7">
    <source>
        <dbReference type="ARBA" id="ARBA00022842"/>
    </source>
</evidence>
<evidence type="ECO:0000313" key="12">
    <source>
        <dbReference type="EMBL" id="GIO46034.1"/>
    </source>
</evidence>
<gene>
    <name evidence="12" type="ORF">J34TS1_07990</name>
</gene>
<dbReference type="InterPro" id="IPR003374">
    <property type="entry name" value="ApbE-like_sf"/>
</dbReference>
<organism evidence="12 13">
    <name type="scientific">Paenibacillus azoreducens</name>
    <dbReference type="NCBI Taxonomy" id="116718"/>
    <lineage>
        <taxon>Bacteria</taxon>
        <taxon>Bacillati</taxon>
        <taxon>Bacillota</taxon>
        <taxon>Bacilli</taxon>
        <taxon>Bacillales</taxon>
        <taxon>Paenibacillaceae</taxon>
        <taxon>Paenibacillus</taxon>
    </lineage>
</organism>
<dbReference type="EMBL" id="BORT01000002">
    <property type="protein sequence ID" value="GIO46034.1"/>
    <property type="molecule type" value="Genomic_DNA"/>
</dbReference>
<evidence type="ECO:0000256" key="11">
    <source>
        <dbReference type="PIRSR" id="PIRSR006268-2"/>
    </source>
</evidence>
<feature type="binding site" evidence="11">
    <location>
        <position position="307"/>
    </location>
    <ligand>
        <name>Mg(2+)</name>
        <dbReference type="ChEBI" id="CHEBI:18420"/>
    </ligand>
</feature>
<dbReference type="AlphaFoldDB" id="A0A919Y8Z8"/>
<comment type="caution">
    <text evidence="12">The sequence shown here is derived from an EMBL/GenBank/DDBJ whole genome shotgun (WGS) entry which is preliminary data.</text>
</comment>
<evidence type="ECO:0000256" key="6">
    <source>
        <dbReference type="ARBA" id="ARBA00022827"/>
    </source>
</evidence>
<evidence type="ECO:0000256" key="10">
    <source>
        <dbReference type="PIRNR" id="PIRNR006268"/>
    </source>
</evidence>
<comment type="catalytic activity">
    <reaction evidence="9 10">
        <text>L-threonyl-[protein] + FAD = FMN-L-threonyl-[protein] + AMP + H(+)</text>
        <dbReference type="Rhea" id="RHEA:36847"/>
        <dbReference type="Rhea" id="RHEA-COMP:11060"/>
        <dbReference type="Rhea" id="RHEA-COMP:11061"/>
        <dbReference type="ChEBI" id="CHEBI:15378"/>
        <dbReference type="ChEBI" id="CHEBI:30013"/>
        <dbReference type="ChEBI" id="CHEBI:57692"/>
        <dbReference type="ChEBI" id="CHEBI:74257"/>
        <dbReference type="ChEBI" id="CHEBI:456215"/>
        <dbReference type="EC" id="2.7.1.180"/>
    </reaction>
</comment>
<dbReference type="EC" id="2.7.1.180" evidence="1 10"/>
<evidence type="ECO:0000256" key="5">
    <source>
        <dbReference type="ARBA" id="ARBA00022723"/>
    </source>
</evidence>
<evidence type="ECO:0000256" key="1">
    <source>
        <dbReference type="ARBA" id="ARBA00011955"/>
    </source>
</evidence>
<evidence type="ECO:0000256" key="8">
    <source>
        <dbReference type="ARBA" id="ARBA00031306"/>
    </source>
</evidence>
<accession>A0A919Y8Z8</accession>
<keyword evidence="13" id="KW-1185">Reference proteome</keyword>
<dbReference type="Gene3D" id="3.10.520.10">
    <property type="entry name" value="ApbE-like domains"/>
    <property type="match status" value="1"/>
</dbReference>
<dbReference type="Proteomes" id="UP000682811">
    <property type="component" value="Unassembled WGS sequence"/>
</dbReference>
<keyword evidence="4 10" id="KW-0808">Transferase</keyword>
<keyword evidence="5 10" id="KW-0479">Metal-binding</keyword>
<comment type="similarity">
    <text evidence="10">Belongs to the ApbE family.</text>
</comment>
<sequence length="365" mass="39885">MKRKWIAGTLVILLIAAGGAAFFARGNLPFLSGSGQEAKAESKETAFYSETYIIFDTVVNVKLYGEHAKPSQLEDIKHLMEDMDQKLSRTLETSEIYKVNQAAGKQAVQVSQDTFDVVQKALDYAVSTGGLYDPTVGPLVSLWNIGNEGAHVPSKPELNKAIQLIGFKDVEMNREERTIKLLRPSMALDLGGIGKGYAADRIAAYLKSQQVDSAMINLGGSSIIALGSKPGGQSWNIGLQDPDQTRGKALGNVHIKNKTVDASGVYERFFIENGVKYHHILDPRTGFPSRSGLKSVTLICDSATDADALSTAVFIMGLDEGMKYIEKQSGVEAFFITEDNKIYETSGLKEQIRFTNPEYTVKTLD</sequence>
<keyword evidence="7 10" id="KW-0460">Magnesium</keyword>
<keyword evidence="6 10" id="KW-0274">FAD</keyword>
<dbReference type="PANTHER" id="PTHR30040:SF2">
    <property type="entry name" value="FAD:PROTEIN FMN TRANSFERASE"/>
    <property type="match status" value="1"/>
</dbReference>
<dbReference type="PANTHER" id="PTHR30040">
    <property type="entry name" value="THIAMINE BIOSYNTHESIS LIPOPROTEIN APBE"/>
    <property type="match status" value="1"/>
</dbReference>
<keyword evidence="3 10" id="KW-0285">Flavoprotein</keyword>
<dbReference type="PIRSF" id="PIRSF006268">
    <property type="entry name" value="ApbE"/>
    <property type="match status" value="1"/>
</dbReference>
<dbReference type="SUPFAM" id="SSF143631">
    <property type="entry name" value="ApbE-like"/>
    <property type="match status" value="1"/>
</dbReference>
<comment type="cofactor">
    <cofactor evidence="11">
        <name>Mg(2+)</name>
        <dbReference type="ChEBI" id="CHEBI:18420"/>
    </cofactor>
    <cofactor evidence="11">
        <name>Mn(2+)</name>
        <dbReference type="ChEBI" id="CHEBI:29035"/>
    </cofactor>
    <text evidence="11">Magnesium. Can also use manganese.</text>
</comment>
<evidence type="ECO:0000313" key="13">
    <source>
        <dbReference type="Proteomes" id="UP000682811"/>
    </source>
</evidence>